<evidence type="ECO:0000256" key="2">
    <source>
        <dbReference type="ARBA" id="ARBA00023172"/>
    </source>
</evidence>
<name>A0A449I432_9BACE</name>
<dbReference type="Gene3D" id="1.10.443.10">
    <property type="entry name" value="Intergrase catalytic core"/>
    <property type="match status" value="1"/>
</dbReference>
<dbReference type="SUPFAM" id="SSF56349">
    <property type="entry name" value="DNA breaking-rejoining enzymes"/>
    <property type="match status" value="1"/>
</dbReference>
<evidence type="ECO:0000256" key="1">
    <source>
        <dbReference type="ARBA" id="ARBA00023125"/>
    </source>
</evidence>
<evidence type="ECO:0000259" key="4">
    <source>
        <dbReference type="Pfam" id="PF17293"/>
    </source>
</evidence>
<dbReference type="Gene3D" id="1.10.150.130">
    <property type="match status" value="1"/>
</dbReference>
<dbReference type="Proteomes" id="UP000396835">
    <property type="component" value="Unassembled WGS sequence"/>
</dbReference>
<dbReference type="RefSeq" id="WP_131752205.1">
    <property type="nucleotide sequence ID" value="NZ_CAACYH010000004.1"/>
</dbReference>
<dbReference type="InterPro" id="IPR035386">
    <property type="entry name" value="Arm-DNA-bind_5"/>
</dbReference>
<feature type="domain" description="Arm DNA-binding" evidence="4">
    <location>
        <begin position="9"/>
        <end position="96"/>
    </location>
</feature>
<evidence type="ECO:0000313" key="5">
    <source>
        <dbReference type="EMBL" id="VFB14087.1"/>
    </source>
</evidence>
<gene>
    <name evidence="5" type="ORF">NCTC7812_01628</name>
</gene>
<dbReference type="Pfam" id="PF13102">
    <property type="entry name" value="Phage_int_SAM_5"/>
    <property type="match status" value="1"/>
</dbReference>
<dbReference type="OrthoDB" id="1493636at2"/>
<dbReference type="GO" id="GO:0015074">
    <property type="term" value="P:DNA integration"/>
    <property type="evidence" value="ECO:0007669"/>
    <property type="project" value="InterPro"/>
</dbReference>
<dbReference type="EMBL" id="CAACYH010000004">
    <property type="protein sequence ID" value="VFB14087.1"/>
    <property type="molecule type" value="Genomic_DNA"/>
</dbReference>
<keyword evidence="2" id="KW-0233">DNA recombination</keyword>
<accession>A0A449I432</accession>
<dbReference type="InterPro" id="IPR011010">
    <property type="entry name" value="DNA_brk_join_enz"/>
</dbReference>
<dbReference type="CDD" id="cd01185">
    <property type="entry name" value="INTN1_C_like"/>
    <property type="match status" value="1"/>
</dbReference>
<dbReference type="GO" id="GO:0003677">
    <property type="term" value="F:DNA binding"/>
    <property type="evidence" value="ECO:0007669"/>
    <property type="project" value="UniProtKB-KW"/>
</dbReference>
<keyword evidence="1" id="KW-0238">DNA-binding</keyword>
<evidence type="ECO:0000313" key="6">
    <source>
        <dbReference type="Proteomes" id="UP000396835"/>
    </source>
</evidence>
<dbReference type="Pfam" id="PF17293">
    <property type="entry name" value="Arm-DNA-bind_5"/>
    <property type="match status" value="1"/>
</dbReference>
<organism evidence="5 6">
    <name type="scientific">Prevotella heparinolytica</name>
    <dbReference type="NCBI Taxonomy" id="28113"/>
    <lineage>
        <taxon>Bacteria</taxon>
        <taxon>Pseudomonadati</taxon>
        <taxon>Bacteroidota</taxon>
        <taxon>Bacteroidia</taxon>
        <taxon>Bacteroidales</taxon>
        <taxon>Bacteroidaceae</taxon>
        <taxon>Bacteroides</taxon>
    </lineage>
</organism>
<evidence type="ECO:0000259" key="3">
    <source>
        <dbReference type="Pfam" id="PF13102"/>
    </source>
</evidence>
<protein>
    <submittedName>
        <fullName evidence="5">Putative bacteriophage integrase</fullName>
    </submittedName>
</protein>
<sequence length="359" mass="42237">MRSTFKVLFYLKKNAPKKDGSVPVMCRITINGTIAQFSCKCDILPNLWDVKSNRASGKSAVALETNRFLDKIRVGINAKYKEIAERDNYVTAEKVKNAFLGLEMRHETLLTVYAQHNEDFAKQVDAGLRSQSTYDKYCTVYKHLEEFIRTRYRLSDIALRELTPAFITDFEIFLRTEKQCCNNTVWIYMMPLRRMITIAQNHGWIVRDPFVDYSISAESTERDYLTKDEIRQMMDLKFRRKSMELVRDLYVFCCFTGLSFTDMKNLTKDNLQTSFDGKLWIMTKRQKTGVESNIMLMDIPMRIIEKYDGMAKENYLLPVPQYITACKNLKTIIGLCGIEKNITWHTRKHRKFYKYQIIN</sequence>
<dbReference type="GO" id="GO:0006310">
    <property type="term" value="P:DNA recombination"/>
    <property type="evidence" value="ECO:0007669"/>
    <property type="project" value="UniProtKB-KW"/>
</dbReference>
<dbReference type="InterPro" id="IPR010998">
    <property type="entry name" value="Integrase_recombinase_N"/>
</dbReference>
<feature type="domain" description="Phage integrase SAM-like" evidence="3">
    <location>
        <begin position="109"/>
        <end position="214"/>
    </location>
</feature>
<dbReference type="InterPro" id="IPR013762">
    <property type="entry name" value="Integrase-like_cat_sf"/>
</dbReference>
<dbReference type="AlphaFoldDB" id="A0A449I432"/>
<dbReference type="InterPro" id="IPR025269">
    <property type="entry name" value="SAM-like_dom"/>
</dbReference>
<reference evidence="5 6" key="1">
    <citation type="submission" date="2019-02" db="EMBL/GenBank/DDBJ databases">
        <authorList>
            <consortium name="Pathogen Informatics"/>
        </authorList>
    </citation>
    <scope>NUCLEOTIDE SEQUENCE [LARGE SCALE GENOMIC DNA]</scope>
    <source>
        <strain evidence="5 6">3012STDY7078512</strain>
    </source>
</reference>
<proteinExistence type="predicted"/>